<comment type="similarity">
    <text evidence="1">Belongs to the aspartokinase family.</text>
</comment>
<dbReference type="SUPFAM" id="SSF53633">
    <property type="entry name" value="Carbamate kinase-like"/>
    <property type="match status" value="1"/>
</dbReference>
<evidence type="ECO:0000259" key="2">
    <source>
        <dbReference type="Pfam" id="PF00696"/>
    </source>
</evidence>
<comment type="caution">
    <text evidence="3">The sequence shown here is derived from an EMBL/GenBank/DDBJ whole genome shotgun (WGS) entry which is preliminary data.</text>
</comment>
<dbReference type="GeneID" id="80895023"/>
<dbReference type="GO" id="GO:0004072">
    <property type="term" value="F:aspartate kinase activity"/>
    <property type="evidence" value="ECO:0007669"/>
    <property type="project" value="InterPro"/>
</dbReference>
<dbReference type="EMBL" id="JAJHUN010000003">
    <property type="protein sequence ID" value="KAJ4159929.1"/>
    <property type="molecule type" value="Genomic_DNA"/>
</dbReference>
<accession>A0A9W8UR83</accession>
<keyword evidence="4" id="KW-1185">Reference proteome</keyword>
<dbReference type="AlphaFoldDB" id="A0A9W8UR83"/>
<evidence type="ECO:0000313" key="3">
    <source>
        <dbReference type="EMBL" id="KAJ4159929.1"/>
    </source>
</evidence>
<dbReference type="InterPro" id="IPR018042">
    <property type="entry name" value="Aspartate_kinase_CS"/>
</dbReference>
<dbReference type="InterPro" id="IPR036393">
    <property type="entry name" value="AceGlu_kinase-like_sf"/>
</dbReference>
<organism evidence="3 4">
    <name type="scientific">Akanthomyces muscarius</name>
    <name type="common">Entomopathogenic fungus</name>
    <name type="synonym">Lecanicillium muscarium</name>
    <dbReference type="NCBI Taxonomy" id="2231603"/>
    <lineage>
        <taxon>Eukaryota</taxon>
        <taxon>Fungi</taxon>
        <taxon>Dikarya</taxon>
        <taxon>Ascomycota</taxon>
        <taxon>Pezizomycotina</taxon>
        <taxon>Sordariomycetes</taxon>
        <taxon>Hypocreomycetidae</taxon>
        <taxon>Hypocreales</taxon>
        <taxon>Cordycipitaceae</taxon>
        <taxon>Akanthomyces</taxon>
    </lineage>
</organism>
<feature type="domain" description="Aspartate/glutamate/uridylate kinase" evidence="2">
    <location>
        <begin position="14"/>
        <end position="310"/>
    </location>
</feature>
<dbReference type="GO" id="GO:0009090">
    <property type="term" value="P:homoserine biosynthetic process"/>
    <property type="evidence" value="ECO:0007669"/>
    <property type="project" value="TreeGrafter"/>
</dbReference>
<dbReference type="Gene3D" id="3.40.1160.10">
    <property type="entry name" value="Acetylglutamate kinase-like"/>
    <property type="match status" value="1"/>
</dbReference>
<evidence type="ECO:0000256" key="1">
    <source>
        <dbReference type="ARBA" id="ARBA00010122"/>
    </source>
</evidence>
<dbReference type="GO" id="GO:0005829">
    <property type="term" value="C:cytosol"/>
    <property type="evidence" value="ECO:0007669"/>
    <property type="project" value="TreeGrafter"/>
</dbReference>
<protein>
    <recommendedName>
        <fullName evidence="2">Aspartate/glutamate/uridylate kinase domain-containing protein</fullName>
    </recommendedName>
</protein>
<dbReference type="RefSeq" id="XP_056057734.1">
    <property type="nucleotide sequence ID" value="XM_056200406.1"/>
</dbReference>
<name>A0A9W8UR83_AKAMU</name>
<dbReference type="Pfam" id="PF00696">
    <property type="entry name" value="AA_kinase"/>
    <property type="match status" value="1"/>
</dbReference>
<dbReference type="PROSITE" id="PS00324">
    <property type="entry name" value="ASPARTOKINASE"/>
    <property type="match status" value="1"/>
</dbReference>
<dbReference type="GO" id="GO:0009089">
    <property type="term" value="P:lysine biosynthetic process via diaminopimelate"/>
    <property type="evidence" value="ECO:0007669"/>
    <property type="project" value="TreeGrafter"/>
</dbReference>
<dbReference type="PANTHER" id="PTHR21499">
    <property type="entry name" value="ASPARTATE KINASE"/>
    <property type="match status" value="1"/>
</dbReference>
<sequence length="495" mass="53117">MGVLTYGNDLEADWVVQKYGGTSIGKYAVHIAKNIIRETLAQHRVAVVCSAWSTTSKAAGTTTRRKFRLIEIFNTLEAGRVRGARPTDNLATLQNSLRVIIYEHIRATAPSLPSKESRDMLAEKLKLEGQYTVSAVAETLFSSDYDYGWAQDLVISLGEKLSCLSMVAILQDLNVEAEYVDLSTILPQSSSATTADELYAELAFVIASRLLACGSPVPVITGFFGLNRGGMLASEIGRGYTDLCAALCAIGLGAAELQIWKEVDGILTADPSRVPSAQLIPHMSFPEVAALTQQGSEVVHALAIRQIMAAAPTGMALCIKNVKHPSAAGTMVVRAAVDKAESSTDSDTDCASLKSCLTFCRAITVKSDVCFLHAPRKTWSCFGRTASTRKGPTVEITATTNTSRKSPTFFLSCAKSLLLGRGKSAHAQSASVITLVCTRAEGCRRLASQVLADLRNESIQSTLLPHADDYGSISCVVPSPDTLRAMTLLHDRFCL</sequence>
<dbReference type="Proteomes" id="UP001144673">
    <property type="component" value="Unassembled WGS sequence"/>
</dbReference>
<dbReference type="InterPro" id="IPR001048">
    <property type="entry name" value="Asp/Glu/Uridylate_kinase"/>
</dbReference>
<dbReference type="PANTHER" id="PTHR21499:SF59">
    <property type="entry name" value="ASPARTOKINASE"/>
    <property type="match status" value="1"/>
</dbReference>
<evidence type="ECO:0000313" key="4">
    <source>
        <dbReference type="Proteomes" id="UP001144673"/>
    </source>
</evidence>
<reference evidence="3" key="1">
    <citation type="journal article" date="2023" name="Access Microbiol">
        <title>De-novo genome assembly for Akanthomyces muscarius, a biocontrol agent of insect agricultural pests.</title>
        <authorList>
            <person name="Erdos Z."/>
            <person name="Studholme D.J."/>
            <person name="Raymond B."/>
            <person name="Sharma M."/>
        </authorList>
    </citation>
    <scope>NUCLEOTIDE SEQUENCE</scope>
    <source>
        <strain evidence="3">Ve6</strain>
    </source>
</reference>
<proteinExistence type="inferred from homology"/>
<gene>
    <name evidence="3" type="ORF">LMH87_007864</name>
</gene>